<accession>A0A8H6V958</accession>
<evidence type="ECO:0000256" key="1">
    <source>
        <dbReference type="SAM" id="MobiDB-lite"/>
    </source>
</evidence>
<dbReference type="Proteomes" id="UP000641853">
    <property type="component" value="Unassembled WGS sequence"/>
</dbReference>
<name>A0A8H6V958_9EURO</name>
<keyword evidence="3" id="KW-1185">Reference proteome</keyword>
<reference evidence="2" key="1">
    <citation type="submission" date="2020-06" db="EMBL/GenBank/DDBJ databases">
        <title>Draft genome sequences of strains closely related to Aspergillus parafelis and Aspergillus hiratsukae.</title>
        <authorList>
            <person name="Dos Santos R.A.C."/>
            <person name="Rivero-Menendez O."/>
            <person name="Steenwyk J.L."/>
            <person name="Mead M.E."/>
            <person name="Goldman G.H."/>
            <person name="Alastruey-Izquierdo A."/>
            <person name="Rokas A."/>
        </authorList>
    </citation>
    <scope>NUCLEOTIDE SEQUENCE</scope>
    <source>
        <strain evidence="2">CNM-CM7691</strain>
    </source>
</reference>
<comment type="caution">
    <text evidence="2">The sequence shown here is derived from an EMBL/GenBank/DDBJ whole genome shotgun (WGS) entry which is preliminary data.</text>
</comment>
<dbReference type="PANTHER" id="PTHR37538">
    <property type="entry name" value="BTB DOMAIN-CONTAINING PROTEIN"/>
    <property type="match status" value="1"/>
</dbReference>
<feature type="region of interest" description="Disordered" evidence="1">
    <location>
        <begin position="249"/>
        <end position="342"/>
    </location>
</feature>
<sequence length="404" mass="45186">MTEQPLIVQELPQIEYHQPLSSPYVLPMVTVNIGDKSYGIPGQYLRKCPQLDRDWSSDPNLTLTDVHEDAGHTFANFLYTGTYETTRSTLDQGTSGVATEFRRSVLVYQASRTYGLPILEALARKYLEYFGESIPILDIIIAAREVFPELPDDETWLPSYIKRRLQQWLGTGGLKFNVKEISSCIAGEERFGFIIMNMMLDILAARLQRLDDEFNEKGQHHGTQNNEGIGLGDVQVLAIEEDIVHEERVPLPNDYSAPEEPVPLPDNYAAPEEPFPASDDYAAPEEPVSISDECPAPEEPVPASEDYPEDYPAPEEPVSVPDDYAAPEEPVPASDDYPTPEEPLLVQPVYAAESHHGRVSLADVSLYENWKSLSPKKRKKRIQILARRGLPVPDKDGIITVLVG</sequence>
<evidence type="ECO:0000313" key="3">
    <source>
        <dbReference type="Proteomes" id="UP000641853"/>
    </source>
</evidence>
<evidence type="ECO:0000313" key="2">
    <source>
        <dbReference type="EMBL" id="KAF7183613.1"/>
    </source>
</evidence>
<dbReference type="EMBL" id="JACBAG010001712">
    <property type="protein sequence ID" value="KAF7183613.1"/>
    <property type="molecule type" value="Genomic_DNA"/>
</dbReference>
<dbReference type="AlphaFoldDB" id="A0A8H6V958"/>
<dbReference type="PANTHER" id="PTHR37538:SF1">
    <property type="entry name" value="BTB DOMAIN-CONTAINING PROTEIN"/>
    <property type="match status" value="1"/>
</dbReference>
<organism evidence="2 3">
    <name type="scientific">Aspergillus felis</name>
    <dbReference type="NCBI Taxonomy" id="1287682"/>
    <lineage>
        <taxon>Eukaryota</taxon>
        <taxon>Fungi</taxon>
        <taxon>Dikarya</taxon>
        <taxon>Ascomycota</taxon>
        <taxon>Pezizomycotina</taxon>
        <taxon>Eurotiomycetes</taxon>
        <taxon>Eurotiomycetidae</taxon>
        <taxon>Eurotiales</taxon>
        <taxon>Aspergillaceae</taxon>
        <taxon>Aspergillus</taxon>
        <taxon>Aspergillus subgen. Fumigati</taxon>
    </lineage>
</organism>
<protein>
    <submittedName>
        <fullName evidence="2">Uncharacterized protein</fullName>
    </submittedName>
</protein>
<proteinExistence type="predicted"/>
<gene>
    <name evidence="2" type="ORF">CNMCM7691_003892</name>
</gene>